<evidence type="ECO:0000259" key="13">
    <source>
        <dbReference type="Pfam" id="PF00852"/>
    </source>
</evidence>
<evidence type="ECO:0000256" key="1">
    <source>
        <dbReference type="ARBA" id="ARBA00004323"/>
    </source>
</evidence>
<keyword evidence="16" id="KW-1185">Reference proteome</keyword>
<dbReference type="InterPro" id="IPR001503">
    <property type="entry name" value="Glyco_trans_10"/>
</dbReference>
<dbReference type="AlphaFoldDB" id="A0A9D4N394"/>
<proteinExistence type="inferred from homology"/>
<dbReference type="SUPFAM" id="SSF53756">
    <property type="entry name" value="UDP-Glycosyltransferase/glycogen phosphorylase"/>
    <property type="match status" value="1"/>
</dbReference>
<comment type="similarity">
    <text evidence="3 12">Belongs to the glycosyltransferase 10 family.</text>
</comment>
<dbReference type="PANTHER" id="PTHR48438:SF1">
    <property type="entry name" value="ALPHA-(1,3)-FUCOSYLTRANSFERASE C-RELATED"/>
    <property type="match status" value="1"/>
</dbReference>
<keyword evidence="6 12" id="KW-0812">Transmembrane</keyword>
<keyword evidence="10" id="KW-0472">Membrane</keyword>
<dbReference type="FunFam" id="3.40.50.11660:FF:000002">
    <property type="entry name" value="Alpha-(1,3)-fucosyltransferase"/>
    <property type="match status" value="1"/>
</dbReference>
<keyword evidence="8" id="KW-1133">Transmembrane helix</keyword>
<evidence type="ECO:0000256" key="12">
    <source>
        <dbReference type="RuleBase" id="RU003832"/>
    </source>
</evidence>
<evidence type="ECO:0000256" key="9">
    <source>
        <dbReference type="ARBA" id="ARBA00023034"/>
    </source>
</evidence>
<reference evidence="15" key="2">
    <citation type="submission" date="2020-11" db="EMBL/GenBank/DDBJ databases">
        <authorList>
            <person name="McCartney M.A."/>
            <person name="Auch B."/>
            <person name="Kono T."/>
            <person name="Mallez S."/>
            <person name="Becker A."/>
            <person name="Gohl D.M."/>
            <person name="Silverstein K.A.T."/>
            <person name="Koren S."/>
            <person name="Bechman K.B."/>
            <person name="Herman A."/>
            <person name="Abrahante J.E."/>
            <person name="Garbe J."/>
        </authorList>
    </citation>
    <scope>NUCLEOTIDE SEQUENCE</scope>
    <source>
        <strain evidence="15">Duluth1</strain>
        <tissue evidence="15">Whole animal</tissue>
    </source>
</reference>
<comment type="subcellular location">
    <subcellularLocation>
        <location evidence="1">Golgi apparatus membrane</location>
        <topology evidence="1">Single-pass type II membrane protein</topology>
    </subcellularLocation>
    <subcellularLocation>
        <location evidence="12">Golgi apparatus</location>
        <location evidence="12">Golgi stack membrane</location>
        <topology evidence="12">Single-pass type II membrane protein</topology>
    </subcellularLocation>
</comment>
<dbReference type="InterPro" id="IPR055270">
    <property type="entry name" value="Glyco_tran_10_C"/>
</dbReference>
<dbReference type="GO" id="GO:0032580">
    <property type="term" value="C:Golgi cisterna membrane"/>
    <property type="evidence" value="ECO:0007669"/>
    <property type="project" value="UniProtKB-SubCell"/>
</dbReference>
<feature type="domain" description="Fucosyltransferase N-terminal" evidence="14">
    <location>
        <begin position="5"/>
        <end position="95"/>
    </location>
</feature>
<dbReference type="GO" id="GO:0008417">
    <property type="term" value="F:fucosyltransferase activity"/>
    <property type="evidence" value="ECO:0007669"/>
    <property type="project" value="InterPro"/>
</dbReference>
<name>A0A9D4N394_DREPO</name>
<evidence type="ECO:0000256" key="6">
    <source>
        <dbReference type="ARBA" id="ARBA00022692"/>
    </source>
</evidence>
<evidence type="ECO:0000256" key="3">
    <source>
        <dbReference type="ARBA" id="ARBA00008919"/>
    </source>
</evidence>
<organism evidence="15 16">
    <name type="scientific">Dreissena polymorpha</name>
    <name type="common">Zebra mussel</name>
    <name type="synonym">Mytilus polymorpha</name>
    <dbReference type="NCBI Taxonomy" id="45954"/>
    <lineage>
        <taxon>Eukaryota</taxon>
        <taxon>Metazoa</taxon>
        <taxon>Spiralia</taxon>
        <taxon>Lophotrochozoa</taxon>
        <taxon>Mollusca</taxon>
        <taxon>Bivalvia</taxon>
        <taxon>Autobranchia</taxon>
        <taxon>Heteroconchia</taxon>
        <taxon>Euheterodonta</taxon>
        <taxon>Imparidentia</taxon>
        <taxon>Neoheterodontei</taxon>
        <taxon>Myida</taxon>
        <taxon>Dreissenoidea</taxon>
        <taxon>Dreissenidae</taxon>
        <taxon>Dreissena</taxon>
    </lineage>
</organism>
<protein>
    <recommendedName>
        <fullName evidence="12">Fucosyltransferase</fullName>
        <ecNumber evidence="12">2.4.1.-</ecNumber>
    </recommendedName>
</protein>
<dbReference type="Pfam" id="PF00852">
    <property type="entry name" value="Glyco_transf_10"/>
    <property type="match status" value="1"/>
</dbReference>
<feature type="domain" description="Fucosyltransferase C-terminal" evidence="13">
    <location>
        <begin position="113"/>
        <end position="286"/>
    </location>
</feature>
<accession>A0A9D4N394</accession>
<evidence type="ECO:0000256" key="5">
    <source>
        <dbReference type="ARBA" id="ARBA00022679"/>
    </source>
</evidence>
<dbReference type="Gene3D" id="3.40.50.11660">
    <property type="entry name" value="Glycosyl transferase family 10, C-terminal domain"/>
    <property type="match status" value="1"/>
</dbReference>
<keyword evidence="4 12" id="KW-0328">Glycosyltransferase</keyword>
<sequence length="317" mass="37066">MQFMSTCEYNNCVISEDKHVFETASALIFAIAGGGMGTKPPLMRAQRNPNQAWVFYTLEPPMNLRQNDFKSPFWLKTMNWSMTYRFDSDVLAPYGTFRTRKVIPKRDYKTVFRRKTGMVAWVVSHCNAESERDVYVHDLRRHGVDVDIYGACGHMGQISEDAIEQLNKYKFFISFENALCTDYISCKVFKKFNLDLILIVRGGADYTRLMPSGTYINTDDFPTTADLATFILKLSWNVVLYTRILSQKDRYEVLNEDEFGYPYAMCDLCRRLNSLDKYRKQYDDMRAFLEAPQCRAPKDVNITNRRIYSPKHVYFET</sequence>
<evidence type="ECO:0000313" key="15">
    <source>
        <dbReference type="EMBL" id="KAH3888828.1"/>
    </source>
</evidence>
<evidence type="ECO:0000256" key="4">
    <source>
        <dbReference type="ARBA" id="ARBA00022676"/>
    </source>
</evidence>
<evidence type="ECO:0000313" key="16">
    <source>
        <dbReference type="Proteomes" id="UP000828390"/>
    </source>
</evidence>
<dbReference type="Proteomes" id="UP000828390">
    <property type="component" value="Unassembled WGS sequence"/>
</dbReference>
<evidence type="ECO:0000256" key="2">
    <source>
        <dbReference type="ARBA" id="ARBA00004922"/>
    </source>
</evidence>
<dbReference type="PANTHER" id="PTHR48438">
    <property type="entry name" value="ALPHA-(1,3)-FUCOSYLTRANSFERASE C-RELATED"/>
    <property type="match status" value="1"/>
</dbReference>
<dbReference type="GO" id="GO:0000139">
    <property type="term" value="C:Golgi membrane"/>
    <property type="evidence" value="ECO:0007669"/>
    <property type="project" value="UniProtKB-SubCell"/>
</dbReference>
<evidence type="ECO:0000256" key="11">
    <source>
        <dbReference type="ARBA" id="ARBA00023180"/>
    </source>
</evidence>
<evidence type="ECO:0000256" key="8">
    <source>
        <dbReference type="ARBA" id="ARBA00022989"/>
    </source>
</evidence>
<dbReference type="EMBL" id="JAIWYP010000001">
    <property type="protein sequence ID" value="KAH3888828.1"/>
    <property type="molecule type" value="Genomic_DNA"/>
</dbReference>
<evidence type="ECO:0000259" key="14">
    <source>
        <dbReference type="Pfam" id="PF17039"/>
    </source>
</evidence>
<evidence type="ECO:0000256" key="7">
    <source>
        <dbReference type="ARBA" id="ARBA00022968"/>
    </source>
</evidence>
<dbReference type="InterPro" id="IPR031481">
    <property type="entry name" value="Glyco_tran_10_N"/>
</dbReference>
<keyword evidence="5 12" id="KW-0808">Transferase</keyword>
<keyword evidence="11" id="KW-0325">Glycoprotein</keyword>
<keyword evidence="9 12" id="KW-0333">Golgi apparatus</keyword>
<dbReference type="EC" id="2.4.1.-" evidence="12"/>
<keyword evidence="7" id="KW-0735">Signal-anchor</keyword>
<reference evidence="15" key="1">
    <citation type="journal article" date="2019" name="bioRxiv">
        <title>The Genome of the Zebra Mussel, Dreissena polymorpha: A Resource for Invasive Species Research.</title>
        <authorList>
            <person name="McCartney M.A."/>
            <person name="Auch B."/>
            <person name="Kono T."/>
            <person name="Mallez S."/>
            <person name="Zhang Y."/>
            <person name="Obille A."/>
            <person name="Becker A."/>
            <person name="Abrahante J.E."/>
            <person name="Garbe J."/>
            <person name="Badalamenti J.P."/>
            <person name="Herman A."/>
            <person name="Mangelson H."/>
            <person name="Liachko I."/>
            <person name="Sullivan S."/>
            <person name="Sone E.D."/>
            <person name="Koren S."/>
            <person name="Silverstein K.A.T."/>
            <person name="Beckman K.B."/>
            <person name="Gohl D.M."/>
        </authorList>
    </citation>
    <scope>NUCLEOTIDE SEQUENCE</scope>
    <source>
        <strain evidence="15">Duluth1</strain>
        <tissue evidence="15">Whole animal</tissue>
    </source>
</reference>
<evidence type="ECO:0000256" key="10">
    <source>
        <dbReference type="ARBA" id="ARBA00023136"/>
    </source>
</evidence>
<dbReference type="InterPro" id="IPR038577">
    <property type="entry name" value="GT10-like_C_sf"/>
</dbReference>
<comment type="pathway">
    <text evidence="2">Protein modification; protein glycosylation.</text>
</comment>
<gene>
    <name evidence="15" type="ORF">DPMN_012868</name>
</gene>
<comment type="caution">
    <text evidence="15">The sequence shown here is derived from an EMBL/GenBank/DDBJ whole genome shotgun (WGS) entry which is preliminary data.</text>
</comment>
<dbReference type="Pfam" id="PF17039">
    <property type="entry name" value="Glyco_tran_10_N"/>
    <property type="match status" value="1"/>
</dbReference>